<organism evidence="1 3">
    <name type="scientific">Araneus ventricosus</name>
    <name type="common">Orbweaver spider</name>
    <name type="synonym">Epeira ventricosa</name>
    <dbReference type="NCBI Taxonomy" id="182803"/>
    <lineage>
        <taxon>Eukaryota</taxon>
        <taxon>Metazoa</taxon>
        <taxon>Ecdysozoa</taxon>
        <taxon>Arthropoda</taxon>
        <taxon>Chelicerata</taxon>
        <taxon>Arachnida</taxon>
        <taxon>Araneae</taxon>
        <taxon>Araneomorphae</taxon>
        <taxon>Entelegynae</taxon>
        <taxon>Araneoidea</taxon>
        <taxon>Araneidae</taxon>
        <taxon>Araneus</taxon>
    </lineage>
</organism>
<evidence type="ECO:0000313" key="3">
    <source>
        <dbReference type="Proteomes" id="UP000499080"/>
    </source>
</evidence>
<comment type="caution">
    <text evidence="1">The sequence shown here is derived from an EMBL/GenBank/DDBJ whole genome shotgun (WGS) entry which is preliminary data.</text>
</comment>
<dbReference type="EMBL" id="BGPR01014509">
    <property type="protein sequence ID" value="GBN65502.1"/>
    <property type="molecule type" value="Genomic_DNA"/>
</dbReference>
<reference evidence="1 3" key="1">
    <citation type="journal article" date="2019" name="Sci. Rep.">
        <title>Orb-weaving spider Araneus ventricosus genome elucidates the spidroin gene catalogue.</title>
        <authorList>
            <person name="Kono N."/>
            <person name="Nakamura H."/>
            <person name="Ohtoshi R."/>
            <person name="Moran D.A.P."/>
            <person name="Shinohara A."/>
            <person name="Yoshida Y."/>
            <person name="Fujiwara M."/>
            <person name="Mori M."/>
            <person name="Tomita M."/>
            <person name="Arakawa K."/>
        </authorList>
    </citation>
    <scope>NUCLEOTIDE SEQUENCE [LARGE SCALE GENOMIC DNA]</scope>
</reference>
<protein>
    <submittedName>
        <fullName evidence="1">Uncharacterized protein</fullName>
    </submittedName>
</protein>
<sequence>MYYFILRYNLPIRRSVPKLVPIAIKILDLFTSSYEATFLAICDGSCDCETWITSELDFLLQTCTPYYFEEDEFNIYQAYVDVELRFES</sequence>
<dbReference type="Proteomes" id="UP000499080">
    <property type="component" value="Unassembled WGS sequence"/>
</dbReference>
<gene>
    <name evidence="2" type="ORF">AVEN_16659_1</name>
    <name evidence="1" type="ORF">AVEN_191644_1</name>
</gene>
<dbReference type="AlphaFoldDB" id="A0A4Y2QQ57"/>
<dbReference type="EMBL" id="BGPR01014514">
    <property type="protein sequence ID" value="GBN65520.1"/>
    <property type="molecule type" value="Genomic_DNA"/>
</dbReference>
<proteinExistence type="predicted"/>
<evidence type="ECO:0000313" key="1">
    <source>
        <dbReference type="EMBL" id="GBN65502.1"/>
    </source>
</evidence>
<name>A0A4Y2QQ57_ARAVE</name>
<accession>A0A4Y2QQ57</accession>
<keyword evidence="3" id="KW-1185">Reference proteome</keyword>
<evidence type="ECO:0000313" key="2">
    <source>
        <dbReference type="EMBL" id="GBN65520.1"/>
    </source>
</evidence>